<dbReference type="PANTHER" id="PTHR45749:SF34">
    <property type="entry name" value="ZINC FINGER MYM-TYPE PROTEIN 1-LIKE"/>
    <property type="match status" value="1"/>
</dbReference>
<evidence type="ECO:0000313" key="3">
    <source>
        <dbReference type="Proteomes" id="UP000604825"/>
    </source>
</evidence>
<dbReference type="InterPro" id="IPR006580">
    <property type="entry name" value="Znf_TTF"/>
</dbReference>
<sequence>MEKYYAKKDASKSTVETIESRVEQKRPRIELDMRDIVADPGERKPIDDFHHDIRDEARRAYLQIDGKGQSRGFVGSWFDQFDWLEYSVAKDAAYCFYCYLFKPQQAGFHSNDTFTKVGFRNWKNAKDSFKEHAQSIDGFHNNARKRALDFKNQRQSVEHVWTVTSAAEEEAYKARLTIMLGIARFLLLQALAFRGHDESKTSRNKGTLWRCLNGTKKKDPKAALVTGENAPGNNQMSCPMVQKDLARACAEETSLSMIKEV</sequence>
<name>A0A811RKZ7_9POAL</name>
<gene>
    <name evidence="2" type="ORF">NCGR_LOCUS53997</name>
</gene>
<accession>A0A811RKZ7</accession>
<protein>
    <recommendedName>
        <fullName evidence="1">TTF-type domain-containing protein</fullName>
    </recommendedName>
</protein>
<comment type="caution">
    <text evidence="2">The sequence shown here is derived from an EMBL/GenBank/DDBJ whole genome shotgun (WGS) entry which is preliminary data.</text>
</comment>
<proteinExistence type="predicted"/>
<evidence type="ECO:0000313" key="2">
    <source>
        <dbReference type="EMBL" id="CAD6270705.1"/>
    </source>
</evidence>
<dbReference type="EMBL" id="CAJGYO010000015">
    <property type="protein sequence ID" value="CAD6270705.1"/>
    <property type="molecule type" value="Genomic_DNA"/>
</dbReference>
<dbReference type="Pfam" id="PF14291">
    <property type="entry name" value="DUF4371"/>
    <property type="match status" value="1"/>
</dbReference>
<dbReference type="AlphaFoldDB" id="A0A811RKZ7"/>
<evidence type="ECO:0000259" key="1">
    <source>
        <dbReference type="SMART" id="SM00597"/>
    </source>
</evidence>
<feature type="domain" description="TTF-type" evidence="1">
    <location>
        <begin position="69"/>
        <end position="163"/>
    </location>
</feature>
<dbReference type="PANTHER" id="PTHR45749">
    <property type="match status" value="1"/>
</dbReference>
<reference evidence="2" key="1">
    <citation type="submission" date="2020-10" db="EMBL/GenBank/DDBJ databases">
        <authorList>
            <person name="Han B."/>
            <person name="Lu T."/>
            <person name="Zhao Q."/>
            <person name="Huang X."/>
            <person name="Zhao Y."/>
        </authorList>
    </citation>
    <scope>NUCLEOTIDE SEQUENCE</scope>
</reference>
<dbReference type="Proteomes" id="UP000604825">
    <property type="component" value="Unassembled WGS sequence"/>
</dbReference>
<dbReference type="InterPro" id="IPR025398">
    <property type="entry name" value="DUF4371"/>
</dbReference>
<keyword evidence="3" id="KW-1185">Reference proteome</keyword>
<organism evidence="2 3">
    <name type="scientific">Miscanthus lutarioriparius</name>
    <dbReference type="NCBI Taxonomy" id="422564"/>
    <lineage>
        <taxon>Eukaryota</taxon>
        <taxon>Viridiplantae</taxon>
        <taxon>Streptophyta</taxon>
        <taxon>Embryophyta</taxon>
        <taxon>Tracheophyta</taxon>
        <taxon>Spermatophyta</taxon>
        <taxon>Magnoliopsida</taxon>
        <taxon>Liliopsida</taxon>
        <taxon>Poales</taxon>
        <taxon>Poaceae</taxon>
        <taxon>PACMAD clade</taxon>
        <taxon>Panicoideae</taxon>
        <taxon>Andropogonodae</taxon>
        <taxon>Andropogoneae</taxon>
        <taxon>Saccharinae</taxon>
        <taxon>Miscanthus</taxon>
    </lineage>
</organism>
<dbReference type="OrthoDB" id="656725at2759"/>
<dbReference type="SMART" id="SM00597">
    <property type="entry name" value="ZnF_TTF"/>
    <property type="match status" value="1"/>
</dbReference>